<feature type="binding site" evidence="2">
    <location>
        <position position="182"/>
    </location>
    <ligand>
        <name>dihydroxyacetone phosphate</name>
        <dbReference type="ChEBI" id="CHEBI:57642"/>
    </ligand>
</feature>
<evidence type="ECO:0000256" key="3">
    <source>
        <dbReference type="PIRSR" id="PIRSR001359-3"/>
    </source>
</evidence>
<feature type="binding site" evidence="3">
    <location>
        <position position="104"/>
    </location>
    <ligand>
        <name>Zn(2+)</name>
        <dbReference type="ChEBI" id="CHEBI:29105"/>
        <label>2</label>
    </ligand>
</feature>
<dbReference type="PROSITE" id="PS00806">
    <property type="entry name" value="ALDOLASE_CLASS_II_2"/>
    <property type="match status" value="1"/>
</dbReference>
<dbReference type="Proteomes" id="UP000425916">
    <property type="component" value="Chromosome"/>
</dbReference>
<sequence length="341" mass="36946">MPLMTLKEVLADADRRHYGVGAFNVLNVEMLNAIVSAAEEEQAPVILAFAEVHQKYIAMETIAPLMLKVAREATVPVVVHYDHGQQFENIIKIMHYGFTSVMFDGSTLPYEENVRRTQEVVRIARILGVSVEAELGHVGGAEGGPGGEDDPQACYTDVNQAADFVARTGVDALAVAIGTAHGVYRTRPKLDLERLAAIKKRVGIPLVLHGGSGLSDDDFRQAIARGIAKINIFTDMSLAAVDQLKTKLCTCSQGSCDASCADNCLLQRDYSDGLPGDSMEDLVQRVVVRVLRELAQKEKAQAHPVQSYPDLILATTAGIKAEVKRKMRLFGSNGKALAFGK</sequence>
<gene>
    <name evidence="4" type="primary">gatY_1</name>
    <name evidence="4" type="ORF">MGLY_13190</name>
</gene>
<dbReference type="Pfam" id="PF01116">
    <property type="entry name" value="F_bP_aldolase"/>
    <property type="match status" value="1"/>
</dbReference>
<dbReference type="GO" id="GO:0008270">
    <property type="term" value="F:zinc ion binding"/>
    <property type="evidence" value="ECO:0007669"/>
    <property type="project" value="InterPro"/>
</dbReference>
<feature type="binding site" evidence="3">
    <location>
        <position position="134"/>
    </location>
    <ligand>
        <name>Zn(2+)</name>
        <dbReference type="ChEBI" id="CHEBI:29105"/>
        <label>2</label>
    </ligand>
</feature>
<dbReference type="CDD" id="cd00947">
    <property type="entry name" value="TBP_aldolase_IIB"/>
    <property type="match status" value="1"/>
</dbReference>
<keyword evidence="3" id="KW-0479">Metal-binding</keyword>
<organism evidence="4 5">
    <name type="scientific">Neomoorella glycerini</name>
    <dbReference type="NCBI Taxonomy" id="55779"/>
    <lineage>
        <taxon>Bacteria</taxon>
        <taxon>Bacillati</taxon>
        <taxon>Bacillota</taxon>
        <taxon>Clostridia</taxon>
        <taxon>Neomoorellales</taxon>
        <taxon>Neomoorellaceae</taxon>
        <taxon>Neomoorella</taxon>
    </lineage>
</organism>
<reference evidence="4 5" key="1">
    <citation type="submission" date="2019-11" db="EMBL/GenBank/DDBJ databases">
        <title>Genome sequence of Moorella glycerini DSM11254.</title>
        <authorList>
            <person name="Poehlein A."/>
            <person name="Boeer T."/>
            <person name="Daniel R."/>
        </authorList>
    </citation>
    <scope>NUCLEOTIDE SEQUENCE [LARGE SCALE GENOMIC DNA]</scope>
    <source>
        <strain evidence="4 5">DSM 11254</strain>
    </source>
</reference>
<dbReference type="EMBL" id="CP046244">
    <property type="protein sequence ID" value="QGP91970.1"/>
    <property type="molecule type" value="Genomic_DNA"/>
</dbReference>
<comment type="cofactor">
    <cofactor evidence="3">
        <name>Zn(2+)</name>
        <dbReference type="ChEBI" id="CHEBI:29105"/>
    </cofactor>
    <text evidence="3">Binds 2 Zn(2+) ions per subunit. One is catalytic and the other provides a structural contribution.</text>
</comment>
<feature type="binding site" evidence="3">
    <location>
        <position position="209"/>
    </location>
    <ligand>
        <name>Zn(2+)</name>
        <dbReference type="ChEBI" id="CHEBI:29105"/>
        <label>1</label>
        <note>catalytic</note>
    </ligand>
</feature>
<feature type="binding site" evidence="3">
    <location>
        <position position="83"/>
    </location>
    <ligand>
        <name>Zn(2+)</name>
        <dbReference type="ChEBI" id="CHEBI:29105"/>
        <label>1</label>
        <note>catalytic</note>
    </ligand>
</feature>
<dbReference type="GO" id="GO:0005975">
    <property type="term" value="P:carbohydrate metabolic process"/>
    <property type="evidence" value="ECO:0007669"/>
    <property type="project" value="InterPro"/>
</dbReference>
<dbReference type="PANTHER" id="PTHR30304:SF0">
    <property type="entry name" value="D-TAGATOSE-1,6-BISPHOSPHATE ALDOLASE SUBUNIT GATY-RELATED"/>
    <property type="match status" value="1"/>
</dbReference>
<feature type="binding site" evidence="2">
    <location>
        <begin position="210"/>
        <end position="212"/>
    </location>
    <ligand>
        <name>dihydroxyacetone phosphate</name>
        <dbReference type="ChEBI" id="CHEBI:57642"/>
    </ligand>
</feature>
<feature type="binding site" evidence="3">
    <location>
        <position position="181"/>
    </location>
    <ligand>
        <name>Zn(2+)</name>
        <dbReference type="ChEBI" id="CHEBI:29105"/>
        <label>1</label>
        <note>catalytic</note>
    </ligand>
</feature>
<dbReference type="InterPro" id="IPR000771">
    <property type="entry name" value="FBA_II"/>
</dbReference>
<dbReference type="InterPro" id="IPR013785">
    <property type="entry name" value="Aldolase_TIM"/>
</dbReference>
<dbReference type="GO" id="GO:0005829">
    <property type="term" value="C:cytosol"/>
    <property type="evidence" value="ECO:0007669"/>
    <property type="project" value="TreeGrafter"/>
</dbReference>
<dbReference type="SUPFAM" id="SSF51569">
    <property type="entry name" value="Aldolase"/>
    <property type="match status" value="1"/>
</dbReference>
<keyword evidence="5" id="KW-1185">Reference proteome</keyword>
<dbReference type="OrthoDB" id="9803995at2"/>
<evidence type="ECO:0000313" key="5">
    <source>
        <dbReference type="Proteomes" id="UP000425916"/>
    </source>
</evidence>
<dbReference type="RefSeq" id="WP_156272601.1">
    <property type="nucleotide sequence ID" value="NZ_CP046244.1"/>
</dbReference>
<dbReference type="InterPro" id="IPR050246">
    <property type="entry name" value="Class_II_FBP_aldolase"/>
</dbReference>
<protein>
    <submittedName>
        <fullName evidence="4">D-tagatose-1,6-bisphosphate aldolase subunit GatY</fullName>
        <ecNumber evidence="4">4.1.2.40</ecNumber>
    </submittedName>
</protein>
<dbReference type="NCBIfam" id="TIGR00167">
    <property type="entry name" value="cbbA"/>
    <property type="match status" value="1"/>
</dbReference>
<dbReference type="PIRSF" id="PIRSF001359">
    <property type="entry name" value="F_bP_aldolase_II"/>
    <property type="match status" value="1"/>
</dbReference>
<dbReference type="PANTHER" id="PTHR30304">
    <property type="entry name" value="D-TAGATOSE-1,6-BISPHOSPHATE ALDOLASE"/>
    <property type="match status" value="1"/>
</dbReference>
<dbReference type="AlphaFoldDB" id="A0A6I5ZQ76"/>
<evidence type="ECO:0000256" key="2">
    <source>
        <dbReference type="PIRSR" id="PIRSR001359-2"/>
    </source>
</evidence>
<name>A0A6I5ZQ76_9FIRM</name>
<keyword evidence="3" id="KW-0862">Zinc</keyword>
<dbReference type="GO" id="GO:0009025">
    <property type="term" value="F:tagatose-bisphosphate aldolase activity"/>
    <property type="evidence" value="ECO:0007669"/>
    <property type="project" value="UniProtKB-EC"/>
</dbReference>
<dbReference type="Gene3D" id="3.20.20.70">
    <property type="entry name" value="Aldolase class I"/>
    <property type="match status" value="1"/>
</dbReference>
<feature type="active site" description="Proton donor" evidence="1">
    <location>
        <position position="82"/>
    </location>
</feature>
<feature type="binding site" evidence="2">
    <location>
        <begin position="231"/>
        <end position="234"/>
    </location>
    <ligand>
        <name>dihydroxyacetone phosphate</name>
        <dbReference type="ChEBI" id="CHEBI:57642"/>
    </ligand>
</feature>
<keyword evidence="4" id="KW-0456">Lyase</keyword>
<accession>A0A6I5ZQ76</accession>
<proteinExistence type="predicted"/>
<evidence type="ECO:0000313" key="4">
    <source>
        <dbReference type="EMBL" id="QGP91970.1"/>
    </source>
</evidence>
<evidence type="ECO:0000256" key="1">
    <source>
        <dbReference type="PIRSR" id="PIRSR001359-1"/>
    </source>
</evidence>
<dbReference type="EC" id="4.1.2.40" evidence="4"/>